<keyword evidence="2" id="KW-1185">Reference proteome</keyword>
<evidence type="ECO:0000313" key="1">
    <source>
        <dbReference type="EMBL" id="GMS90305.1"/>
    </source>
</evidence>
<name>A0AAV5T474_9BILA</name>
<proteinExistence type="predicted"/>
<gene>
    <name evidence="1" type="ORF">PENTCL1PPCAC_12480</name>
</gene>
<dbReference type="EMBL" id="BTSX01000003">
    <property type="protein sequence ID" value="GMS90305.1"/>
    <property type="molecule type" value="Genomic_DNA"/>
</dbReference>
<sequence length="75" mass="9369">IISFDCLFFRFQWNERDGEMFTWGRKRGYVELRDLQILNHLFLLANILLHKILLRNLILGRLRLKVVDWFFFRFH</sequence>
<comment type="caution">
    <text evidence="1">The sequence shown here is derived from an EMBL/GenBank/DDBJ whole genome shotgun (WGS) entry which is preliminary data.</text>
</comment>
<feature type="non-terminal residue" evidence="1">
    <location>
        <position position="75"/>
    </location>
</feature>
<organism evidence="1 2">
    <name type="scientific">Pristionchus entomophagus</name>
    <dbReference type="NCBI Taxonomy" id="358040"/>
    <lineage>
        <taxon>Eukaryota</taxon>
        <taxon>Metazoa</taxon>
        <taxon>Ecdysozoa</taxon>
        <taxon>Nematoda</taxon>
        <taxon>Chromadorea</taxon>
        <taxon>Rhabditida</taxon>
        <taxon>Rhabditina</taxon>
        <taxon>Diplogasteromorpha</taxon>
        <taxon>Diplogasteroidea</taxon>
        <taxon>Neodiplogasteridae</taxon>
        <taxon>Pristionchus</taxon>
    </lineage>
</organism>
<evidence type="ECO:0000313" key="2">
    <source>
        <dbReference type="Proteomes" id="UP001432027"/>
    </source>
</evidence>
<protein>
    <submittedName>
        <fullName evidence="1">Uncharacterized protein</fullName>
    </submittedName>
</protein>
<accession>A0AAV5T474</accession>
<dbReference type="AlphaFoldDB" id="A0AAV5T474"/>
<feature type="non-terminal residue" evidence="1">
    <location>
        <position position="1"/>
    </location>
</feature>
<dbReference type="Proteomes" id="UP001432027">
    <property type="component" value="Unassembled WGS sequence"/>
</dbReference>
<reference evidence="1" key="1">
    <citation type="submission" date="2023-10" db="EMBL/GenBank/DDBJ databases">
        <title>Genome assembly of Pristionchus species.</title>
        <authorList>
            <person name="Yoshida K."/>
            <person name="Sommer R.J."/>
        </authorList>
    </citation>
    <scope>NUCLEOTIDE SEQUENCE</scope>
    <source>
        <strain evidence="1">RS0144</strain>
    </source>
</reference>